<evidence type="ECO:0000256" key="1">
    <source>
        <dbReference type="ARBA" id="ARBA00022483"/>
    </source>
</evidence>
<accession>A0A914E5N9</accession>
<dbReference type="GO" id="GO:0099503">
    <property type="term" value="C:secretory vesicle"/>
    <property type="evidence" value="ECO:0007669"/>
    <property type="project" value="TreeGrafter"/>
</dbReference>
<keyword evidence="1" id="KW-0268">Exocytosis</keyword>
<protein>
    <submittedName>
        <fullName evidence="4">Uncharacterized protein</fullName>
    </submittedName>
</protein>
<evidence type="ECO:0000313" key="3">
    <source>
        <dbReference type="Proteomes" id="UP000887540"/>
    </source>
</evidence>
<dbReference type="AlphaFoldDB" id="A0A914E5N9"/>
<evidence type="ECO:0000313" key="4">
    <source>
        <dbReference type="WBParaSite" id="ACRNAN_scaffold5641.g26850.t1"/>
    </source>
</evidence>
<dbReference type="Proteomes" id="UP000887540">
    <property type="component" value="Unplaced"/>
</dbReference>
<keyword evidence="3" id="KW-1185">Reference proteome</keyword>
<dbReference type="GO" id="GO:0006887">
    <property type="term" value="P:exocytosis"/>
    <property type="evidence" value="ECO:0007669"/>
    <property type="project" value="UniProtKB-KW"/>
</dbReference>
<proteinExistence type="predicted"/>
<evidence type="ECO:0000256" key="2">
    <source>
        <dbReference type="SAM" id="MobiDB-lite"/>
    </source>
</evidence>
<dbReference type="WBParaSite" id="ACRNAN_scaffold5641.g26850.t1">
    <property type="protein sequence ID" value="ACRNAN_scaffold5641.g26850.t1"/>
    <property type="gene ID" value="ACRNAN_scaffold5641.g26850"/>
</dbReference>
<organism evidence="3 4">
    <name type="scientific">Acrobeloides nanus</name>
    <dbReference type="NCBI Taxonomy" id="290746"/>
    <lineage>
        <taxon>Eukaryota</taxon>
        <taxon>Metazoa</taxon>
        <taxon>Ecdysozoa</taxon>
        <taxon>Nematoda</taxon>
        <taxon>Chromadorea</taxon>
        <taxon>Rhabditida</taxon>
        <taxon>Tylenchina</taxon>
        <taxon>Cephalobomorpha</taxon>
        <taxon>Cephaloboidea</taxon>
        <taxon>Cephalobidae</taxon>
        <taxon>Acrobeloides</taxon>
    </lineage>
</organism>
<name>A0A914E5N9_9BILA</name>
<dbReference type="InterPro" id="IPR052095">
    <property type="entry name" value="UNC-13_domain"/>
</dbReference>
<sequence length="849" mass="97821">MKEELYARVIRALLHSEVPEKRSVRCRTYELIERLKQAAQVDDEVHSRILAENERHIGCWIRGSIESPTSRKFLLQIGGSEDRSTLTKEHLVSTNDTFFLSVSETRSSTLRIYPFEEGSQTSSTLSIPSEKEKEPCNKSPNLQRSTSFLRRWVRTQGRVSPIVAVKIKSLTFNHGYDTPISNDLKTIFKYSMTRKHPIGKGNGEMELDDIVSLIDHLFQYKFEENEEDQTKWNLSNEILKRVAKFYDIPSINIKLLLIGVALTHKMTEGNPVVTMHFIRSYLPTLQSAFLDKTPSALASAIFLSKCACTYTRAVIETHKFEVFLPIAIEPNSLDFLKLGRQLEPISEIYRLPFWEDPQLKHFTIQITKSFEEAIQKSIIKWLEFVTNSSTDPDELCENVDELHVALRRCLTTYEPFFAHFGIYYMEFVLRMVDEPLVNVTKTCLASSTQLLNTRDQPVLIEFTKSSMKLFDAFRLLKEFVAEIKTHEYAFYDFESWFEEAAIFWTTTWRQVYLDFVQRSVISGERRDSVIGSGVVDSSTFDTAGNEPKLHESSVMTLAFCKSLCDDFLRLTVQNTSILTLCCTKIVSILAECMVSFSIQIRAQFETDSTLQKLAKAANGIDHASNHLAQNYARFLDLRRLETILPEEESRLALSTMSRLMSNAHQRCQLIADEMVTTICVQKKTSIEKYCQYLTQVNGPPKKTIKAYMKHVFAQEKAEQLFNTVDKINSHLKYALLPRLLSIARNKLWEIIQDALQSQLLLGQPPSYYHQIQRDCETICRMLSLDWNQEESPFRRKIHMNSIETREQILQYYARLADLTLNAQLNPQAGIPKVSLRLGPSDELFTLISE</sequence>
<dbReference type="PANTHER" id="PTHR45999:SF4">
    <property type="entry name" value="UNC-13-4A, ISOFORM B"/>
    <property type="match status" value="1"/>
</dbReference>
<dbReference type="PANTHER" id="PTHR45999">
    <property type="entry name" value="UNC-13-4A, ISOFORM B"/>
    <property type="match status" value="1"/>
</dbReference>
<reference evidence="4" key="1">
    <citation type="submission" date="2022-11" db="UniProtKB">
        <authorList>
            <consortium name="WormBaseParasite"/>
        </authorList>
    </citation>
    <scope>IDENTIFICATION</scope>
</reference>
<feature type="region of interest" description="Disordered" evidence="2">
    <location>
        <begin position="120"/>
        <end position="142"/>
    </location>
</feature>